<evidence type="ECO:0000256" key="6">
    <source>
        <dbReference type="ARBA" id="ARBA00022840"/>
    </source>
</evidence>
<keyword evidence="7 8" id="KW-0132">Cell division</keyword>
<comment type="subcellular location">
    <subcellularLocation>
        <location evidence="1 7 8">Cytoplasm</location>
    </subcellularLocation>
</comment>
<dbReference type="InterPro" id="IPR004101">
    <property type="entry name" value="Mur_ligase_C"/>
</dbReference>
<dbReference type="InterPro" id="IPR013221">
    <property type="entry name" value="Mur_ligase_cen"/>
</dbReference>
<keyword evidence="4 7" id="KW-0436">Ligase</keyword>
<keyword evidence="6 7" id="KW-0067">ATP-binding</keyword>
<evidence type="ECO:0000256" key="3">
    <source>
        <dbReference type="ARBA" id="ARBA00022490"/>
    </source>
</evidence>
<dbReference type="InterPro" id="IPR036565">
    <property type="entry name" value="Mur-like_cat_sf"/>
</dbReference>
<dbReference type="SUPFAM" id="SSF51984">
    <property type="entry name" value="MurCD N-terminal domain"/>
    <property type="match status" value="1"/>
</dbReference>
<evidence type="ECO:0000313" key="11">
    <source>
        <dbReference type="EMBL" id="MFC5993369.1"/>
    </source>
</evidence>
<dbReference type="InterPro" id="IPR005762">
    <property type="entry name" value="MurD"/>
</dbReference>
<evidence type="ECO:0000256" key="1">
    <source>
        <dbReference type="ARBA" id="ARBA00004496"/>
    </source>
</evidence>
<dbReference type="PANTHER" id="PTHR43692:SF1">
    <property type="entry name" value="UDP-N-ACETYLMURAMOYLALANINE--D-GLUTAMATE LIGASE"/>
    <property type="match status" value="1"/>
</dbReference>
<dbReference type="Gene3D" id="3.90.190.20">
    <property type="entry name" value="Mur ligase, C-terminal domain"/>
    <property type="match status" value="1"/>
</dbReference>
<evidence type="ECO:0000313" key="12">
    <source>
        <dbReference type="Proteomes" id="UP001596302"/>
    </source>
</evidence>
<reference evidence="12" key="1">
    <citation type="journal article" date="2019" name="Int. J. Syst. Evol. Microbiol.">
        <title>The Global Catalogue of Microorganisms (GCM) 10K type strain sequencing project: providing services to taxonomists for standard genome sequencing and annotation.</title>
        <authorList>
            <consortium name="The Broad Institute Genomics Platform"/>
            <consortium name="The Broad Institute Genome Sequencing Center for Infectious Disease"/>
            <person name="Wu L."/>
            <person name="Ma J."/>
        </authorList>
    </citation>
    <scope>NUCLEOTIDE SEQUENCE [LARGE SCALE GENOMIC DNA]</scope>
    <source>
        <strain evidence="12">CCM 8391</strain>
    </source>
</reference>
<dbReference type="Pfam" id="PF02875">
    <property type="entry name" value="Mur_ligase_C"/>
    <property type="match status" value="1"/>
</dbReference>
<keyword evidence="5 7" id="KW-0547">Nucleotide-binding</keyword>
<gene>
    <name evidence="7 11" type="primary">murD</name>
    <name evidence="11" type="ORF">ACFQE5_03970</name>
</gene>
<evidence type="ECO:0000259" key="9">
    <source>
        <dbReference type="Pfam" id="PF02875"/>
    </source>
</evidence>
<dbReference type="Proteomes" id="UP001596302">
    <property type="component" value="Unassembled WGS sequence"/>
</dbReference>
<comment type="catalytic activity">
    <reaction evidence="7 8">
        <text>UDP-N-acetyl-alpha-D-muramoyl-L-alanine + D-glutamate + ATP = UDP-N-acetyl-alpha-D-muramoyl-L-alanyl-D-glutamate + ADP + phosphate + H(+)</text>
        <dbReference type="Rhea" id="RHEA:16429"/>
        <dbReference type="ChEBI" id="CHEBI:15378"/>
        <dbReference type="ChEBI" id="CHEBI:29986"/>
        <dbReference type="ChEBI" id="CHEBI:30616"/>
        <dbReference type="ChEBI" id="CHEBI:43474"/>
        <dbReference type="ChEBI" id="CHEBI:83898"/>
        <dbReference type="ChEBI" id="CHEBI:83900"/>
        <dbReference type="ChEBI" id="CHEBI:456216"/>
        <dbReference type="EC" id="6.3.2.9"/>
    </reaction>
</comment>
<evidence type="ECO:0000256" key="5">
    <source>
        <dbReference type="ARBA" id="ARBA00022741"/>
    </source>
</evidence>
<dbReference type="NCBIfam" id="TIGR01087">
    <property type="entry name" value="murD"/>
    <property type="match status" value="1"/>
</dbReference>
<comment type="caution">
    <text evidence="11">The sequence shown here is derived from an EMBL/GenBank/DDBJ whole genome shotgun (WGS) entry which is preliminary data.</text>
</comment>
<name>A0ABW1IYT1_9PSEU</name>
<dbReference type="HAMAP" id="MF_00639">
    <property type="entry name" value="MurD"/>
    <property type="match status" value="1"/>
</dbReference>
<proteinExistence type="inferred from homology"/>
<keyword evidence="7 8" id="KW-0961">Cell wall biogenesis/degradation</keyword>
<dbReference type="EC" id="6.3.2.9" evidence="7 8"/>
<dbReference type="Gene3D" id="3.40.1190.10">
    <property type="entry name" value="Mur-like, catalytic domain"/>
    <property type="match status" value="1"/>
</dbReference>
<dbReference type="SUPFAM" id="SSF53623">
    <property type="entry name" value="MurD-like peptide ligases, catalytic domain"/>
    <property type="match status" value="1"/>
</dbReference>
<sequence length="459" mass="45927">MSAFTGRRVLVAGAGISGRAAAEVLLAHGALVTVTDDDPSRLTGLPAGAEAGTGGIPPGTALIVTSPGRRPDHPLVAQAAERGVELIGEPELAWRIGAAAAAPPAWLVVTGTNGKTTTTGMLAAILQAAGHDAVACGNIGDPVVSAVAKGHRVLAVELSSFQLHWSPSVRPVAGCVLNVAEDHLDWHGGMPAYAAAKAAALTGEIAVAVVDDAVAAGLLAAAPARRRVEVTIGEPGPGQVGIADGTLLDRAFDEVPVPLVDADRVTPGGVPGLTDALAAAAMARAYGVEPEAVAAGLAGFRPGPHRAETVATVAGVRYVDDSKATNPHAADASLAAQEGSRVVWIVGGLLKGASVAELIARRAPVLAGVVVIGTERAEIVGALARHAPHVPVVEVVTGDDEPMTTAVRHASALARPGDVVLLAPAAASMDQFRDYAHRGDEFRAAAAALEAPGPAGSGR</sequence>
<evidence type="ECO:0000256" key="4">
    <source>
        <dbReference type="ARBA" id="ARBA00022598"/>
    </source>
</evidence>
<dbReference type="PANTHER" id="PTHR43692">
    <property type="entry name" value="UDP-N-ACETYLMURAMOYLALANINE--D-GLUTAMATE LIGASE"/>
    <property type="match status" value="1"/>
</dbReference>
<dbReference type="EMBL" id="JBHSQW010000009">
    <property type="protein sequence ID" value="MFC5993369.1"/>
    <property type="molecule type" value="Genomic_DNA"/>
</dbReference>
<keyword evidence="12" id="KW-1185">Reference proteome</keyword>
<dbReference type="Pfam" id="PF21799">
    <property type="entry name" value="MurD-like_N"/>
    <property type="match status" value="1"/>
</dbReference>
<dbReference type="GO" id="GO:0008764">
    <property type="term" value="F:UDP-N-acetylmuramoylalanine-D-glutamate ligase activity"/>
    <property type="evidence" value="ECO:0007669"/>
    <property type="project" value="UniProtKB-EC"/>
</dbReference>
<comment type="pathway">
    <text evidence="2 7 8">Cell wall biogenesis; peptidoglycan biosynthesis.</text>
</comment>
<keyword evidence="7 8" id="KW-0131">Cell cycle</keyword>
<dbReference type="Gene3D" id="3.40.50.720">
    <property type="entry name" value="NAD(P)-binding Rossmann-like Domain"/>
    <property type="match status" value="1"/>
</dbReference>
<evidence type="ECO:0000256" key="2">
    <source>
        <dbReference type="ARBA" id="ARBA00004752"/>
    </source>
</evidence>
<feature type="domain" description="Mur ligase C-terminal" evidence="9">
    <location>
        <begin position="305"/>
        <end position="425"/>
    </location>
</feature>
<dbReference type="Pfam" id="PF08245">
    <property type="entry name" value="Mur_ligase_M"/>
    <property type="match status" value="1"/>
</dbReference>
<keyword evidence="7 8" id="KW-0133">Cell shape</keyword>
<dbReference type="RefSeq" id="WP_379582864.1">
    <property type="nucleotide sequence ID" value="NZ_JBHSQW010000009.1"/>
</dbReference>
<evidence type="ECO:0000259" key="10">
    <source>
        <dbReference type="Pfam" id="PF08245"/>
    </source>
</evidence>
<comment type="function">
    <text evidence="7 8">Cell wall formation. Catalyzes the addition of glutamate to the nucleotide precursor UDP-N-acetylmuramoyl-L-alanine (UMA).</text>
</comment>
<comment type="similarity">
    <text evidence="7">Belongs to the MurCDEF family.</text>
</comment>
<dbReference type="SUPFAM" id="SSF53244">
    <property type="entry name" value="MurD-like peptide ligases, peptide-binding domain"/>
    <property type="match status" value="1"/>
</dbReference>
<keyword evidence="7 8" id="KW-0573">Peptidoglycan synthesis</keyword>
<protein>
    <recommendedName>
        <fullName evidence="7 8">UDP-N-acetylmuramoylalanine--D-glutamate ligase</fullName>
        <ecNumber evidence="7 8">6.3.2.9</ecNumber>
    </recommendedName>
    <alternativeName>
        <fullName evidence="7">D-glutamic acid-adding enzyme</fullName>
    </alternativeName>
    <alternativeName>
        <fullName evidence="7">UDP-N-acetylmuramoyl-L-alanyl-D-glutamate synthetase</fullName>
    </alternativeName>
</protein>
<organism evidence="11 12">
    <name type="scientific">Pseudonocardia hispaniensis</name>
    <dbReference type="NCBI Taxonomy" id="904933"/>
    <lineage>
        <taxon>Bacteria</taxon>
        <taxon>Bacillati</taxon>
        <taxon>Actinomycetota</taxon>
        <taxon>Actinomycetes</taxon>
        <taxon>Pseudonocardiales</taxon>
        <taxon>Pseudonocardiaceae</taxon>
        <taxon>Pseudonocardia</taxon>
    </lineage>
</organism>
<dbReference type="InterPro" id="IPR036615">
    <property type="entry name" value="Mur_ligase_C_dom_sf"/>
</dbReference>
<feature type="domain" description="Mur ligase central" evidence="10">
    <location>
        <begin position="109"/>
        <end position="233"/>
    </location>
</feature>
<feature type="binding site" evidence="7">
    <location>
        <begin position="111"/>
        <end position="117"/>
    </location>
    <ligand>
        <name>ATP</name>
        <dbReference type="ChEBI" id="CHEBI:30616"/>
    </ligand>
</feature>
<evidence type="ECO:0000256" key="8">
    <source>
        <dbReference type="RuleBase" id="RU003664"/>
    </source>
</evidence>
<accession>A0ABW1IYT1</accession>
<keyword evidence="3 7" id="KW-0963">Cytoplasm</keyword>
<evidence type="ECO:0000256" key="7">
    <source>
        <dbReference type="HAMAP-Rule" id="MF_00639"/>
    </source>
</evidence>